<proteinExistence type="predicted"/>
<evidence type="ECO:0000259" key="1">
    <source>
        <dbReference type="Pfam" id="PF08722"/>
    </source>
</evidence>
<dbReference type="SUPFAM" id="SSF52980">
    <property type="entry name" value="Restriction endonuclease-like"/>
    <property type="match status" value="1"/>
</dbReference>
<comment type="caution">
    <text evidence="2">The sequence shown here is derived from an EMBL/GenBank/DDBJ whole genome shotgun (WGS) entry which is preliminary data.</text>
</comment>
<evidence type="ECO:0000313" key="2">
    <source>
        <dbReference type="EMBL" id="MCB5226660.1"/>
    </source>
</evidence>
<dbReference type="Proteomes" id="UP000633814">
    <property type="component" value="Unassembled WGS sequence"/>
</dbReference>
<name>A0ABS8C2X3_9ALTE</name>
<feature type="domain" description="TnsA endonuclease N-terminal" evidence="1">
    <location>
        <begin position="70"/>
        <end position="181"/>
    </location>
</feature>
<reference evidence="2 3" key="1">
    <citation type="submission" date="2021-10" db="EMBL/GenBank/DDBJ databases">
        <title>Alishewanella koreense sp. nov. isolated from seawater of southwestern coast in South Korea and the proposal for the reclassification of Rheinheimera perlucida and Rheinheimera tuosuensis as Arsukibacterium perlucida and Arsukibacterium tuosuensis.</title>
        <authorList>
            <person name="Kim K.H."/>
            <person name="Ruan W."/>
            <person name="Kim K.R."/>
            <person name="Baek J.H."/>
            <person name="Jeon C.O."/>
        </authorList>
    </citation>
    <scope>NUCLEOTIDE SEQUENCE [LARGE SCALE GENOMIC DNA]</scope>
    <source>
        <strain evidence="2 3">16-MA</strain>
    </source>
</reference>
<keyword evidence="2" id="KW-0540">Nuclease</keyword>
<dbReference type="EMBL" id="JAEINI020000004">
    <property type="protein sequence ID" value="MCB5226660.1"/>
    <property type="molecule type" value="Genomic_DNA"/>
</dbReference>
<gene>
    <name evidence="2" type="ORF">JAO78_007495</name>
</gene>
<dbReference type="CDD" id="cd22362">
    <property type="entry name" value="TnsA_endonuclease-like"/>
    <property type="match status" value="1"/>
</dbReference>
<dbReference type="Pfam" id="PF08722">
    <property type="entry name" value="Tn7_TnsA-like_N"/>
    <property type="match status" value="1"/>
</dbReference>
<dbReference type="InterPro" id="IPR014833">
    <property type="entry name" value="TnsA_N"/>
</dbReference>
<accession>A0ABS8C2X3</accession>
<keyword evidence="2" id="KW-0378">Hydrolase</keyword>
<protein>
    <submittedName>
        <fullName evidence="2">TnsA endonuclease N-terminal domain-containing protein</fullName>
    </submittedName>
</protein>
<sequence length="275" mass="32529">MNELILNRNDIGKYNTWVRAINEKMYRPYLTVRKVNKFGRRHWLWCDVQKREVHLLSDGERRAYEIMVSDPRTVSVFEQYALDITDTLAIAKQFGVVHPRNYKTSQLSVMTTDFLIVTQAVDKFGANTIKKTAYTFKYSSELYSDSTCSAFLKSATRTIQKLKIEQEYWKRRGIEYRIITELQMTKEWAWNINFCKIGIKQSVDQELAVKFSALFYNKWEQNRYINLSNLLKLSALAMRIDHFTAEQLFYFCVLNKLVNLVHSSCLQKHLPIELE</sequence>
<evidence type="ECO:0000313" key="3">
    <source>
        <dbReference type="Proteomes" id="UP000633814"/>
    </source>
</evidence>
<dbReference type="RefSeq" id="WP_226750757.1">
    <property type="nucleotide sequence ID" value="NZ_JAEINI020000004.1"/>
</dbReference>
<keyword evidence="3" id="KW-1185">Reference proteome</keyword>
<dbReference type="InterPro" id="IPR011335">
    <property type="entry name" value="Restrct_endonuc-II-like"/>
</dbReference>
<keyword evidence="2" id="KW-0255">Endonuclease</keyword>
<dbReference type="Gene3D" id="3.40.1350.10">
    <property type="match status" value="1"/>
</dbReference>
<dbReference type="GO" id="GO:0004519">
    <property type="term" value="F:endonuclease activity"/>
    <property type="evidence" value="ECO:0007669"/>
    <property type="project" value="UniProtKB-KW"/>
</dbReference>
<organism evidence="2 3">
    <name type="scientific">Alishewanella maricola</name>
    <dbReference type="NCBI Taxonomy" id="2795740"/>
    <lineage>
        <taxon>Bacteria</taxon>
        <taxon>Pseudomonadati</taxon>
        <taxon>Pseudomonadota</taxon>
        <taxon>Gammaproteobacteria</taxon>
        <taxon>Alteromonadales</taxon>
        <taxon>Alteromonadaceae</taxon>
        <taxon>Alishewanella</taxon>
    </lineage>
</organism>
<dbReference type="InterPro" id="IPR011856">
    <property type="entry name" value="tRNA_endonuc-like_dom_sf"/>
</dbReference>